<organism evidence="2 3">
    <name type="scientific">Aquarana catesbeiana</name>
    <name type="common">American bullfrog</name>
    <name type="synonym">Rana catesbeiana</name>
    <dbReference type="NCBI Taxonomy" id="8400"/>
    <lineage>
        <taxon>Eukaryota</taxon>
        <taxon>Metazoa</taxon>
        <taxon>Chordata</taxon>
        <taxon>Craniata</taxon>
        <taxon>Vertebrata</taxon>
        <taxon>Euteleostomi</taxon>
        <taxon>Amphibia</taxon>
        <taxon>Batrachia</taxon>
        <taxon>Anura</taxon>
        <taxon>Neobatrachia</taxon>
        <taxon>Ranoidea</taxon>
        <taxon>Ranidae</taxon>
        <taxon>Aquarana</taxon>
    </lineage>
</organism>
<gene>
    <name evidence="2" type="ORF">AB205_0011860</name>
</gene>
<dbReference type="OrthoDB" id="1884734at2759"/>
<name>A0A2G9QE63_AQUCT</name>
<sequence>MIGLAICNSTQAGFFNFSRKSELISQLVEFLKMEPMDELKSALRHRALLACTYLVKLEPPLNDTSRLELINTALGSVFPLPPIGSGTPGELHKE</sequence>
<proteinExistence type="predicted"/>
<dbReference type="Proteomes" id="UP000228934">
    <property type="component" value="Unassembled WGS sequence"/>
</dbReference>
<dbReference type="InterPro" id="IPR055408">
    <property type="entry name" value="HEAT_MROH2B-like"/>
</dbReference>
<keyword evidence="3" id="KW-1185">Reference proteome</keyword>
<evidence type="ECO:0000313" key="2">
    <source>
        <dbReference type="EMBL" id="PIO13919.1"/>
    </source>
</evidence>
<dbReference type="PANTHER" id="PTHR23120">
    <property type="entry name" value="MAESTRO-RELATED HEAT DOMAIN-CONTAINING"/>
    <property type="match status" value="1"/>
</dbReference>
<dbReference type="EMBL" id="KZ003200">
    <property type="protein sequence ID" value="PIO13919.1"/>
    <property type="molecule type" value="Genomic_DNA"/>
</dbReference>
<dbReference type="GO" id="GO:0005737">
    <property type="term" value="C:cytoplasm"/>
    <property type="evidence" value="ECO:0007669"/>
    <property type="project" value="TreeGrafter"/>
</dbReference>
<dbReference type="PANTHER" id="PTHR23120:SF0">
    <property type="entry name" value="MAESTRO HEAT-LIKE REPEAT FAMILY MEMBER 1"/>
    <property type="match status" value="1"/>
</dbReference>
<feature type="non-terminal residue" evidence="2">
    <location>
        <position position="94"/>
    </location>
</feature>
<reference evidence="3" key="1">
    <citation type="journal article" date="2017" name="Nat. Commun.">
        <title>The North American bullfrog draft genome provides insight into hormonal regulation of long noncoding RNA.</title>
        <authorList>
            <person name="Hammond S.A."/>
            <person name="Warren R.L."/>
            <person name="Vandervalk B.P."/>
            <person name="Kucuk E."/>
            <person name="Khan H."/>
            <person name="Gibb E.A."/>
            <person name="Pandoh P."/>
            <person name="Kirk H."/>
            <person name="Zhao Y."/>
            <person name="Jones M."/>
            <person name="Mungall A.J."/>
            <person name="Coope R."/>
            <person name="Pleasance S."/>
            <person name="Moore R.A."/>
            <person name="Holt R.A."/>
            <person name="Round J.M."/>
            <person name="Ohora S."/>
            <person name="Walle B.V."/>
            <person name="Veldhoen N."/>
            <person name="Helbing C.C."/>
            <person name="Birol I."/>
        </authorList>
    </citation>
    <scope>NUCLEOTIDE SEQUENCE [LARGE SCALE GENOMIC DNA]</scope>
</reference>
<accession>A0A2G9QE63</accession>
<dbReference type="Pfam" id="PF23210">
    <property type="entry name" value="HEAT_Maestro_2"/>
    <property type="match status" value="1"/>
</dbReference>
<evidence type="ECO:0000259" key="1">
    <source>
        <dbReference type="Pfam" id="PF23210"/>
    </source>
</evidence>
<feature type="domain" description="MROH2B-like HEAT-repeats" evidence="1">
    <location>
        <begin position="1"/>
        <end position="85"/>
    </location>
</feature>
<protein>
    <recommendedName>
        <fullName evidence="1">MROH2B-like HEAT-repeats domain-containing protein</fullName>
    </recommendedName>
</protein>
<evidence type="ECO:0000313" key="3">
    <source>
        <dbReference type="Proteomes" id="UP000228934"/>
    </source>
</evidence>
<dbReference type="InterPro" id="IPR045206">
    <property type="entry name" value="Maestro_heat-like_prot"/>
</dbReference>
<dbReference type="AlphaFoldDB" id="A0A2G9QE63"/>